<dbReference type="GO" id="GO:0005509">
    <property type="term" value="F:calcium ion binding"/>
    <property type="evidence" value="ECO:0007669"/>
    <property type="project" value="InterPro"/>
</dbReference>
<evidence type="ECO:0000256" key="2">
    <source>
        <dbReference type="ARBA" id="ARBA00022737"/>
    </source>
</evidence>
<comment type="caution">
    <text evidence="5">The sequence shown here is derived from an EMBL/GenBank/DDBJ whole genome shotgun (WGS) entry which is preliminary data.</text>
</comment>
<accession>A0A835YUT0</accession>
<dbReference type="InterPro" id="IPR002048">
    <property type="entry name" value="EF_hand_dom"/>
</dbReference>
<protein>
    <recommendedName>
        <fullName evidence="1">Calmodulin</fullName>
    </recommendedName>
</protein>
<feature type="domain" description="EF-hand" evidence="4">
    <location>
        <begin position="51"/>
        <end position="86"/>
    </location>
</feature>
<organism evidence="5 6">
    <name type="scientific">Tribonema minus</name>
    <dbReference type="NCBI Taxonomy" id="303371"/>
    <lineage>
        <taxon>Eukaryota</taxon>
        <taxon>Sar</taxon>
        <taxon>Stramenopiles</taxon>
        <taxon>Ochrophyta</taxon>
        <taxon>PX clade</taxon>
        <taxon>Xanthophyceae</taxon>
        <taxon>Tribonematales</taxon>
        <taxon>Tribonemataceae</taxon>
        <taxon>Tribonema</taxon>
    </lineage>
</organism>
<dbReference type="PANTHER" id="PTHR23048">
    <property type="entry name" value="MYOSIN LIGHT CHAIN 1, 3"/>
    <property type="match status" value="1"/>
</dbReference>
<keyword evidence="6" id="KW-1185">Reference proteome</keyword>
<dbReference type="Gene3D" id="1.10.238.10">
    <property type="entry name" value="EF-hand"/>
    <property type="match status" value="3"/>
</dbReference>
<dbReference type="AlphaFoldDB" id="A0A835YUT0"/>
<dbReference type="InterPro" id="IPR018247">
    <property type="entry name" value="EF_Hand_1_Ca_BS"/>
</dbReference>
<dbReference type="PROSITE" id="PS50222">
    <property type="entry name" value="EF_HAND_2"/>
    <property type="match status" value="4"/>
</dbReference>
<dbReference type="SMART" id="SM00054">
    <property type="entry name" value="EFh"/>
    <property type="match status" value="4"/>
</dbReference>
<dbReference type="SUPFAM" id="SSF47473">
    <property type="entry name" value="EF-hand"/>
    <property type="match status" value="1"/>
</dbReference>
<dbReference type="PANTHER" id="PTHR23048:SF0">
    <property type="entry name" value="CALMODULIN LIKE 3"/>
    <property type="match status" value="1"/>
</dbReference>
<dbReference type="FunFam" id="1.10.238.10:FF:000001">
    <property type="entry name" value="Calmodulin 1"/>
    <property type="match status" value="1"/>
</dbReference>
<dbReference type="InterPro" id="IPR050230">
    <property type="entry name" value="CALM/Myosin/TropC-like"/>
</dbReference>
<dbReference type="Pfam" id="PF13499">
    <property type="entry name" value="EF-hand_7"/>
    <property type="match status" value="2"/>
</dbReference>
<feature type="domain" description="EF-hand" evidence="4">
    <location>
        <begin position="15"/>
        <end position="50"/>
    </location>
</feature>
<feature type="domain" description="EF-hand" evidence="4">
    <location>
        <begin position="88"/>
        <end position="123"/>
    </location>
</feature>
<name>A0A835YUT0_9STRA</name>
<sequence>MSAFADGNMREATEEELEDYREAFNNFDKDQSGEIDEYELGTVMRSLGYNPTDEQLHDMMLKVDIDGNGSISFDEFVIMMRKCEVETDFDREITEAFKVFDKDGSGSIDKEELTAIMKGLGANLSDQEIELLVREADADGDGSIDLQEFLKIMYH</sequence>
<keyword evidence="2" id="KW-0677">Repeat</keyword>
<evidence type="ECO:0000313" key="5">
    <source>
        <dbReference type="EMBL" id="KAG5181716.1"/>
    </source>
</evidence>
<dbReference type="PROSITE" id="PS00018">
    <property type="entry name" value="EF_HAND_1"/>
    <property type="match status" value="4"/>
</dbReference>
<evidence type="ECO:0000259" key="4">
    <source>
        <dbReference type="PROSITE" id="PS50222"/>
    </source>
</evidence>
<dbReference type="Proteomes" id="UP000664859">
    <property type="component" value="Unassembled WGS sequence"/>
</dbReference>
<evidence type="ECO:0000256" key="1">
    <source>
        <dbReference type="ARBA" id="ARBA00020786"/>
    </source>
</evidence>
<gene>
    <name evidence="5" type="ORF">JKP88DRAFT_222072</name>
</gene>
<reference evidence="5" key="1">
    <citation type="submission" date="2021-02" db="EMBL/GenBank/DDBJ databases">
        <title>First Annotated Genome of the Yellow-green Alga Tribonema minus.</title>
        <authorList>
            <person name="Mahan K.M."/>
        </authorList>
    </citation>
    <scope>NUCLEOTIDE SEQUENCE</scope>
    <source>
        <strain evidence="5">UTEX B ZZ1240</strain>
    </source>
</reference>
<feature type="domain" description="EF-hand" evidence="4">
    <location>
        <begin position="124"/>
        <end position="155"/>
    </location>
</feature>
<dbReference type="OrthoDB" id="195574at2759"/>
<dbReference type="EMBL" id="JAFCMP010000301">
    <property type="protein sequence ID" value="KAG5181716.1"/>
    <property type="molecule type" value="Genomic_DNA"/>
</dbReference>
<dbReference type="InterPro" id="IPR011992">
    <property type="entry name" value="EF-hand-dom_pair"/>
</dbReference>
<dbReference type="GO" id="GO:0016460">
    <property type="term" value="C:myosin II complex"/>
    <property type="evidence" value="ECO:0007669"/>
    <property type="project" value="TreeGrafter"/>
</dbReference>
<keyword evidence="3" id="KW-0106">Calcium</keyword>
<evidence type="ECO:0000256" key="3">
    <source>
        <dbReference type="ARBA" id="ARBA00022837"/>
    </source>
</evidence>
<evidence type="ECO:0000313" key="6">
    <source>
        <dbReference type="Proteomes" id="UP000664859"/>
    </source>
</evidence>
<proteinExistence type="predicted"/>